<feature type="compositionally biased region" description="Basic and acidic residues" evidence="9">
    <location>
        <begin position="155"/>
        <end position="166"/>
    </location>
</feature>
<dbReference type="InterPro" id="IPR039355">
    <property type="entry name" value="Transcription_factor_GATA"/>
</dbReference>
<feature type="region of interest" description="Disordered" evidence="9">
    <location>
        <begin position="112"/>
        <end position="233"/>
    </location>
</feature>
<sequence>MFSFDSQRVIPPSELIISHSNQSPIIRNFKPFQKTQVEKQLYPRPDSSFQCEWEMEQKGELSSSSSSNPSTVGHEIPQNKENLEDFENNNSKIPHEPEKMDIDHLINAKAEESLQKNDDMGKYETSKNTSETEGEAMDTSSSTGALGEAQICQIKQEEGEDRKLNPKDSANVMNNAGGDDATAEERQEPEPESVDSRKIAQHRNGVVGGSSNDNPNVATEGSGNDVMRGDGVDDDVEDAITQAHHHNADSFTLNNGNGTNNNVSSTIHHATTNRIIQASSISTPSVVKTASDVGINLASSQITSTNHHHHQRPITKMTIGGDTSTDKTTTAPISTPNIGEQVDEKPTEYQLRIHAADLQQEGGFDTNSSSGTSGASNISSTSSRHQSSPYQNQNSGSNNNNSGGASTSSASSGSAGVVTTSVSSQHHNNHQQQQQHQHQTQQSRGVIHYTHQHMGANQDHNKNILSPQLEPSTLDNFIIKKEPDTLSSSDLQQHQRPGQVQGSRHIYQSNSMPISSSSLHDIPSSTSSTNIHSSSSPLPHAHNNSGGSRTHSYNNSNSHNHHSQIHHHQHHHHHPNIQQLQQPKVEHIQQDSLNMLAALANSNGSGGVIGGGGHHHHHNHHHSSSHHQNPFSSSSSSAGGGEQSQMNLSRAFASMTNPNVLDVARAIAAVGGSAATGNYPNHSPPPYPASDQANGSGSSSGNVSQNQSGGGNSGNNTSSNGAGNGGNNNANNSSNGNGAQYMSNSPPSRGSPYGYTTSGRHHQDYVGTDAGHPSILVEPGAGYSSSSIKTDVPSSSSSGAVYYGTGGGSGSGRQSAGEPSEPNYGPLGLEKKEAYYGYVGSSPSQVSGHNNPNHSGSSSSSSAAVYSQLTSYYAGGGSSGGAGLRNEAWGHHTSDQHQYGNASPPSVAHHHSSQGMSIAELQAMAPDPYGAYNALAESYGHHGVQLGVQGQGSSGQWNEEHLGAYYGLDPKETNGMNRPLNRNQQKRVSASQGNTRRQGMTCSNCQTSTTTLWRRNNQGDPVCNACGLYFKLHGVPRPKTMKKEGIQTRKRKPKSPAALSPISHHHQAALANEKASKYLNPATSMMLQRGAMKLTGGLNANNAQARNLQGAAAAAVAAGFVDSLRSPSLLGQPLPSLATAQYYAAQPAHHHGGSHHHHLHQQGDPTGALRQGSMGRLENHGHGNPSPLRLNDEQDAVGFVNRIHDNADLISVPVQISEHLQQNQHD</sequence>
<feature type="compositionally biased region" description="Basic and acidic residues" evidence="9">
    <location>
        <begin position="183"/>
        <end position="198"/>
    </location>
</feature>
<dbReference type="PANTHER" id="PTHR10071:SF281">
    <property type="entry name" value="BOX A-BINDING FACTOR-RELATED"/>
    <property type="match status" value="1"/>
</dbReference>
<dbReference type="Pfam" id="PF00320">
    <property type="entry name" value="GATA"/>
    <property type="match status" value="1"/>
</dbReference>
<feature type="compositionally biased region" description="Polar residues" evidence="9">
    <location>
        <begin position="321"/>
        <end position="338"/>
    </location>
</feature>
<dbReference type="SMART" id="SM00401">
    <property type="entry name" value="ZnF_GATA"/>
    <property type="match status" value="1"/>
</dbReference>
<feature type="compositionally biased region" description="Low complexity" evidence="9">
    <location>
        <begin position="714"/>
        <end position="740"/>
    </location>
</feature>
<feature type="compositionally biased region" description="Basic residues" evidence="9">
    <location>
        <begin position="1148"/>
        <end position="1160"/>
    </location>
</feature>
<feature type="region of interest" description="Disordered" evidence="9">
    <location>
        <begin position="48"/>
        <end position="100"/>
    </location>
</feature>
<feature type="compositionally biased region" description="Polar residues" evidence="9">
    <location>
        <begin position="741"/>
        <end position="758"/>
    </location>
</feature>
<dbReference type="InterPro" id="IPR013088">
    <property type="entry name" value="Znf_NHR/GATA"/>
</dbReference>
<feature type="compositionally biased region" description="Polar residues" evidence="9">
    <location>
        <begin position="485"/>
        <end position="514"/>
    </location>
</feature>
<evidence type="ECO:0000256" key="5">
    <source>
        <dbReference type="ARBA" id="ARBA00023015"/>
    </source>
</evidence>
<feature type="compositionally biased region" description="Polar residues" evidence="9">
    <location>
        <begin position="209"/>
        <end position="222"/>
    </location>
</feature>
<dbReference type="InterPro" id="IPR000679">
    <property type="entry name" value="Znf_GATA"/>
</dbReference>
<evidence type="ECO:0000313" key="12">
    <source>
        <dbReference type="Proteomes" id="UP001642540"/>
    </source>
</evidence>
<feature type="compositionally biased region" description="Basic and acidic residues" evidence="9">
    <location>
        <begin position="112"/>
        <end position="125"/>
    </location>
</feature>
<keyword evidence="2" id="KW-0479">Metal-binding</keyword>
<dbReference type="CDD" id="cd00202">
    <property type="entry name" value="ZnF_GATA"/>
    <property type="match status" value="1"/>
</dbReference>
<keyword evidence="7" id="KW-0539">Nucleus</keyword>
<feature type="region of interest" description="Disordered" evidence="9">
    <location>
        <begin position="976"/>
        <end position="1002"/>
    </location>
</feature>
<protein>
    <recommendedName>
        <fullName evidence="10">GATA-type domain-containing protein</fullName>
    </recommendedName>
</protein>
<feature type="region of interest" description="Disordered" evidence="9">
    <location>
        <begin position="484"/>
        <end position="581"/>
    </location>
</feature>
<evidence type="ECO:0000313" key="11">
    <source>
        <dbReference type="EMBL" id="CAL8143971.1"/>
    </source>
</evidence>
<reference evidence="11 12" key="1">
    <citation type="submission" date="2024-08" db="EMBL/GenBank/DDBJ databases">
        <authorList>
            <person name="Cucini C."/>
            <person name="Frati F."/>
        </authorList>
    </citation>
    <scope>NUCLEOTIDE SEQUENCE [LARGE SCALE GENOMIC DNA]</scope>
</reference>
<gene>
    <name evidence="11" type="ORF">ODALV1_LOCUS30021</name>
</gene>
<feature type="compositionally biased region" description="Low complexity" evidence="9">
    <location>
        <begin position="626"/>
        <end position="637"/>
    </location>
</feature>
<evidence type="ECO:0000256" key="8">
    <source>
        <dbReference type="PROSITE-ProRule" id="PRU00094"/>
    </source>
</evidence>
<feature type="compositionally biased region" description="Polar residues" evidence="9">
    <location>
        <begin position="384"/>
        <end position="393"/>
    </location>
</feature>
<feature type="compositionally biased region" description="Low complexity" evidence="9">
    <location>
        <begin position="515"/>
        <end position="537"/>
    </location>
</feature>
<evidence type="ECO:0000256" key="4">
    <source>
        <dbReference type="ARBA" id="ARBA00022833"/>
    </source>
</evidence>
<feature type="region of interest" description="Disordered" evidence="9">
    <location>
        <begin position="1147"/>
        <end position="1191"/>
    </location>
</feature>
<dbReference type="PANTHER" id="PTHR10071">
    <property type="entry name" value="TRANSCRIPTION FACTOR GATA FAMILY MEMBER"/>
    <property type="match status" value="1"/>
</dbReference>
<proteinExistence type="predicted"/>
<keyword evidence="6" id="KW-0804">Transcription</keyword>
<accession>A0ABP1S5N1</accession>
<dbReference type="Proteomes" id="UP001642540">
    <property type="component" value="Unassembled WGS sequence"/>
</dbReference>
<feature type="compositionally biased region" description="Low complexity" evidence="9">
    <location>
        <begin position="847"/>
        <end position="862"/>
    </location>
</feature>
<evidence type="ECO:0000256" key="7">
    <source>
        <dbReference type="ARBA" id="ARBA00023242"/>
    </source>
</evidence>
<feature type="region of interest" description="Disordered" evidence="9">
    <location>
        <begin position="604"/>
        <end position="645"/>
    </location>
</feature>
<feature type="region of interest" description="Disordered" evidence="9">
    <location>
        <begin position="361"/>
        <end position="445"/>
    </location>
</feature>
<keyword evidence="12" id="KW-1185">Reference proteome</keyword>
<dbReference type="PRINTS" id="PR00619">
    <property type="entry name" value="GATAZNFINGER"/>
</dbReference>
<dbReference type="Gene3D" id="3.30.50.10">
    <property type="entry name" value="Erythroid Transcription Factor GATA-1, subunit A"/>
    <property type="match status" value="1"/>
</dbReference>
<dbReference type="EMBL" id="CAXLJM020000160">
    <property type="protein sequence ID" value="CAL8143971.1"/>
    <property type="molecule type" value="Genomic_DNA"/>
</dbReference>
<keyword evidence="4" id="KW-0862">Zinc</keyword>
<comment type="subcellular location">
    <subcellularLocation>
        <location evidence="1">Nucleus</location>
    </subcellularLocation>
</comment>
<feature type="compositionally biased region" description="Basic residues" evidence="9">
    <location>
        <begin position="559"/>
        <end position="575"/>
    </location>
</feature>
<evidence type="ECO:0000256" key="3">
    <source>
        <dbReference type="ARBA" id="ARBA00022771"/>
    </source>
</evidence>
<name>A0ABP1S5N1_9HEXA</name>
<feature type="compositionally biased region" description="Low complexity" evidence="9">
    <location>
        <begin position="394"/>
        <end position="442"/>
    </location>
</feature>
<feature type="compositionally biased region" description="Low complexity" evidence="9">
    <location>
        <begin position="366"/>
        <end position="383"/>
    </location>
</feature>
<evidence type="ECO:0000256" key="9">
    <source>
        <dbReference type="SAM" id="MobiDB-lite"/>
    </source>
</evidence>
<feature type="domain" description="GATA-type" evidence="10">
    <location>
        <begin position="996"/>
        <end position="1049"/>
    </location>
</feature>
<dbReference type="SUPFAM" id="SSF57716">
    <property type="entry name" value="Glucocorticoid receptor-like (DNA-binding domain)"/>
    <property type="match status" value="1"/>
</dbReference>
<dbReference type="PROSITE" id="PS00344">
    <property type="entry name" value="GATA_ZN_FINGER_1"/>
    <property type="match status" value="1"/>
</dbReference>
<feature type="region of interest" description="Disordered" evidence="9">
    <location>
        <begin position="303"/>
        <end position="343"/>
    </location>
</feature>
<feature type="compositionally biased region" description="Basic residues" evidence="9">
    <location>
        <begin position="613"/>
        <end position="625"/>
    </location>
</feature>
<feature type="compositionally biased region" description="Polar residues" evidence="9">
    <location>
        <begin position="783"/>
        <end position="793"/>
    </location>
</feature>
<keyword evidence="3 8" id="KW-0863">Zinc-finger</keyword>
<evidence type="ECO:0000259" key="10">
    <source>
        <dbReference type="PROSITE" id="PS50114"/>
    </source>
</evidence>
<comment type="caution">
    <text evidence="11">The sequence shown here is derived from an EMBL/GenBank/DDBJ whole genome shotgun (WGS) entry which is preliminary data.</text>
</comment>
<evidence type="ECO:0000256" key="6">
    <source>
        <dbReference type="ARBA" id="ARBA00023163"/>
    </source>
</evidence>
<keyword evidence="5" id="KW-0805">Transcription regulation</keyword>
<feature type="region of interest" description="Disordered" evidence="9">
    <location>
        <begin position="884"/>
        <end position="914"/>
    </location>
</feature>
<organism evidence="11 12">
    <name type="scientific">Orchesella dallaii</name>
    <dbReference type="NCBI Taxonomy" id="48710"/>
    <lineage>
        <taxon>Eukaryota</taxon>
        <taxon>Metazoa</taxon>
        <taxon>Ecdysozoa</taxon>
        <taxon>Arthropoda</taxon>
        <taxon>Hexapoda</taxon>
        <taxon>Collembola</taxon>
        <taxon>Entomobryomorpha</taxon>
        <taxon>Entomobryoidea</taxon>
        <taxon>Orchesellidae</taxon>
        <taxon>Orchesellinae</taxon>
        <taxon>Orchesella</taxon>
    </lineage>
</organism>
<feature type="compositionally biased region" description="Low complexity" evidence="9">
    <location>
        <begin position="794"/>
        <end position="803"/>
    </location>
</feature>
<feature type="region of interest" description="Disordered" evidence="9">
    <location>
        <begin position="677"/>
        <end position="828"/>
    </location>
</feature>
<feature type="compositionally biased region" description="Low complexity" evidence="9">
    <location>
        <begin position="692"/>
        <end position="707"/>
    </location>
</feature>
<evidence type="ECO:0000256" key="2">
    <source>
        <dbReference type="ARBA" id="ARBA00022723"/>
    </source>
</evidence>
<evidence type="ECO:0000256" key="1">
    <source>
        <dbReference type="ARBA" id="ARBA00004123"/>
    </source>
</evidence>
<feature type="region of interest" description="Disordered" evidence="9">
    <location>
        <begin position="840"/>
        <end position="862"/>
    </location>
</feature>
<dbReference type="PROSITE" id="PS50114">
    <property type="entry name" value="GATA_ZN_FINGER_2"/>
    <property type="match status" value="1"/>
</dbReference>